<feature type="transmembrane region" description="Helical" evidence="6">
    <location>
        <begin position="347"/>
        <end position="369"/>
    </location>
</feature>
<keyword evidence="4 6" id="KW-1133">Transmembrane helix</keyword>
<dbReference type="Pfam" id="PF07690">
    <property type="entry name" value="MFS_1"/>
    <property type="match status" value="1"/>
</dbReference>
<feature type="transmembrane region" description="Helical" evidence="6">
    <location>
        <begin position="265"/>
        <end position="287"/>
    </location>
</feature>
<evidence type="ECO:0000313" key="8">
    <source>
        <dbReference type="Proteomes" id="UP000326041"/>
    </source>
</evidence>
<feature type="transmembrane region" description="Helical" evidence="6">
    <location>
        <begin position="166"/>
        <end position="191"/>
    </location>
</feature>
<evidence type="ECO:0000256" key="4">
    <source>
        <dbReference type="ARBA" id="ARBA00022989"/>
    </source>
</evidence>
<dbReference type="Proteomes" id="UP000326041">
    <property type="component" value="Chromosome"/>
</dbReference>
<keyword evidence="8" id="KW-1185">Reference proteome</keyword>
<proteinExistence type="predicted"/>
<dbReference type="CDD" id="cd06173">
    <property type="entry name" value="MFS_MefA_like"/>
    <property type="match status" value="1"/>
</dbReference>
<evidence type="ECO:0000256" key="3">
    <source>
        <dbReference type="ARBA" id="ARBA00022692"/>
    </source>
</evidence>
<reference evidence="7 8" key="1">
    <citation type="submission" date="2017-09" db="EMBL/GenBank/DDBJ databases">
        <authorList>
            <person name="Lee N."/>
            <person name="Cho B.-K."/>
        </authorList>
    </citation>
    <scope>NUCLEOTIDE SEQUENCE [LARGE SCALE GENOMIC DNA]</scope>
    <source>
        <strain evidence="7 8">ATCC 13879</strain>
    </source>
</reference>
<evidence type="ECO:0000313" key="7">
    <source>
        <dbReference type="EMBL" id="QEV04538.1"/>
    </source>
</evidence>
<comment type="subcellular location">
    <subcellularLocation>
        <location evidence="1">Cell membrane</location>
        <topology evidence="1">Multi-pass membrane protein</topology>
    </subcellularLocation>
</comment>
<evidence type="ECO:0000256" key="2">
    <source>
        <dbReference type="ARBA" id="ARBA00022475"/>
    </source>
</evidence>
<feature type="transmembrane region" description="Helical" evidence="6">
    <location>
        <begin position="231"/>
        <end position="253"/>
    </location>
</feature>
<feature type="transmembrane region" description="Helical" evidence="6">
    <location>
        <begin position="410"/>
        <end position="427"/>
    </location>
</feature>
<feature type="transmembrane region" description="Helical" evidence="6">
    <location>
        <begin position="433"/>
        <end position="451"/>
    </location>
</feature>
<dbReference type="PANTHER" id="PTHR23513:SF11">
    <property type="entry name" value="STAPHYLOFERRIN A TRANSPORTER"/>
    <property type="match status" value="1"/>
</dbReference>
<evidence type="ECO:0000256" key="6">
    <source>
        <dbReference type="SAM" id="Phobius"/>
    </source>
</evidence>
<feature type="transmembrane region" description="Helical" evidence="6">
    <location>
        <begin position="472"/>
        <end position="492"/>
    </location>
</feature>
<protein>
    <submittedName>
        <fullName evidence="7">MFS transporter</fullName>
    </submittedName>
</protein>
<keyword evidence="5 6" id="KW-0472">Membrane</keyword>
<dbReference type="Gene3D" id="1.20.1250.20">
    <property type="entry name" value="MFS general substrate transporter like domains"/>
    <property type="match status" value="1"/>
</dbReference>
<dbReference type="SUPFAM" id="SSF103473">
    <property type="entry name" value="MFS general substrate transporter"/>
    <property type="match status" value="1"/>
</dbReference>
<feature type="transmembrane region" description="Helical" evidence="6">
    <location>
        <begin position="293"/>
        <end position="311"/>
    </location>
</feature>
<keyword evidence="3 6" id="KW-0812">Transmembrane</keyword>
<feature type="transmembrane region" description="Helical" evidence="6">
    <location>
        <begin position="198"/>
        <end position="219"/>
    </location>
</feature>
<evidence type="ECO:0000256" key="5">
    <source>
        <dbReference type="ARBA" id="ARBA00023136"/>
    </source>
</evidence>
<name>A0ABX6AQ42_9ACTN</name>
<feature type="transmembrane region" description="Helical" evidence="6">
    <location>
        <begin position="135"/>
        <end position="160"/>
    </location>
</feature>
<sequence length="551" mass="57459">MRICQGSLQDVVPVRLVEVHPRRRSDARGEAALAHIQWPGQVHQPTAVPCRPQFPDHPHRGPQAPRKGGFRGEFAARSVLDGGSGTDFRSTHLQEHRSTARNAAYGGHEPVESHVGEQQSVSEATSLRPERGASLVLVAAQATTSLGTAVTGFGMNVWIFEETGSFALFATLAVVAALPGLLLAPVAGVVVDRYDRRLVLLACQGVGAVMLALTLLAALTDSLSAPLVGVLWAVMSSVGAFSWPAVSASITVLSSPEQRPRVNGLAETLMGTVTVGSPVLGAVLYRFIGIEGIAAFDLASYAACLGLIAYMRFPQERRRAGAAGGGGPRFGDDLREAWRFLSGRRDLLRLLVFFVLVNVGLSMFTVLYAPYVLSFASSGVLGILLSLGGAGTIVAGAVYSATGGPTAKHVGVLAGALLAGLSMAALGLLREPYALYAVAFLYGTSVPLLNASSQTLWQANVPPALQGRVFSLRRMLAWSMTPVSMVASVPLAERFAAPLVREGRPAAGLWGTGTAGALGLTATLCGLLCLLVIALTQATGGLRTEGGQPVA</sequence>
<dbReference type="PANTHER" id="PTHR23513">
    <property type="entry name" value="INTEGRAL MEMBRANE EFFLUX PROTEIN-RELATED"/>
    <property type="match status" value="1"/>
</dbReference>
<accession>A0ABX6AQ42</accession>
<feature type="transmembrane region" description="Helical" evidence="6">
    <location>
        <begin position="512"/>
        <end position="535"/>
    </location>
</feature>
<feature type="transmembrane region" description="Helical" evidence="6">
    <location>
        <begin position="375"/>
        <end position="398"/>
    </location>
</feature>
<evidence type="ECO:0000256" key="1">
    <source>
        <dbReference type="ARBA" id="ARBA00004651"/>
    </source>
</evidence>
<gene>
    <name evidence="7" type="ORF">CP972_01085</name>
</gene>
<dbReference type="InterPro" id="IPR036259">
    <property type="entry name" value="MFS_trans_sf"/>
</dbReference>
<keyword evidence="2" id="KW-1003">Cell membrane</keyword>
<dbReference type="EMBL" id="CP023697">
    <property type="protein sequence ID" value="QEV04538.1"/>
    <property type="molecule type" value="Genomic_DNA"/>
</dbReference>
<organism evidence="7 8">
    <name type="scientific">Streptomyces prasinus</name>
    <dbReference type="NCBI Taxonomy" id="67345"/>
    <lineage>
        <taxon>Bacteria</taxon>
        <taxon>Bacillati</taxon>
        <taxon>Actinomycetota</taxon>
        <taxon>Actinomycetes</taxon>
        <taxon>Kitasatosporales</taxon>
        <taxon>Streptomycetaceae</taxon>
        <taxon>Streptomyces</taxon>
    </lineage>
</organism>
<dbReference type="InterPro" id="IPR011701">
    <property type="entry name" value="MFS"/>
</dbReference>